<dbReference type="InterPro" id="IPR032805">
    <property type="entry name" value="Wax_synthase_dom"/>
</dbReference>
<keyword evidence="3 5" id="KW-1133">Transmembrane helix</keyword>
<keyword evidence="2 5" id="KW-0812">Transmembrane</keyword>
<feature type="transmembrane region" description="Helical" evidence="5">
    <location>
        <begin position="64"/>
        <end position="86"/>
    </location>
</feature>
<feature type="transmembrane region" description="Helical" evidence="5">
    <location>
        <begin position="6"/>
        <end position="28"/>
    </location>
</feature>
<evidence type="ECO:0000256" key="5">
    <source>
        <dbReference type="SAM" id="Phobius"/>
    </source>
</evidence>
<evidence type="ECO:0000256" key="2">
    <source>
        <dbReference type="ARBA" id="ARBA00022692"/>
    </source>
</evidence>
<dbReference type="STRING" id="763406.A0A1E3NFH4"/>
<comment type="subcellular location">
    <subcellularLocation>
        <location evidence="1">Membrane</location>
        <topology evidence="1">Multi-pass membrane protein</topology>
    </subcellularLocation>
</comment>
<dbReference type="AlphaFoldDB" id="A0A1E3NFH4"/>
<evidence type="ECO:0000256" key="1">
    <source>
        <dbReference type="ARBA" id="ARBA00004141"/>
    </source>
</evidence>
<dbReference type="GO" id="GO:0016020">
    <property type="term" value="C:membrane"/>
    <property type="evidence" value="ECO:0007669"/>
    <property type="project" value="UniProtKB-SubCell"/>
</dbReference>
<evidence type="ECO:0000256" key="3">
    <source>
        <dbReference type="ARBA" id="ARBA00022989"/>
    </source>
</evidence>
<keyword evidence="4 5" id="KW-0472">Membrane</keyword>
<evidence type="ECO:0000256" key="4">
    <source>
        <dbReference type="ARBA" id="ARBA00023136"/>
    </source>
</evidence>
<gene>
    <name evidence="7" type="ORF">PICMEDRAFT_73690</name>
</gene>
<protein>
    <recommendedName>
        <fullName evidence="6">Wax synthase domain-containing protein</fullName>
    </recommendedName>
</protein>
<dbReference type="GeneID" id="30181240"/>
<evidence type="ECO:0000313" key="7">
    <source>
        <dbReference type="EMBL" id="ODQ44880.1"/>
    </source>
</evidence>
<feature type="transmembrane region" description="Helical" evidence="5">
    <location>
        <begin position="391"/>
        <end position="412"/>
    </location>
</feature>
<dbReference type="OrthoDB" id="1077582at2759"/>
<evidence type="ECO:0000259" key="6">
    <source>
        <dbReference type="Pfam" id="PF13813"/>
    </source>
</evidence>
<feature type="transmembrane region" description="Helical" evidence="5">
    <location>
        <begin position="356"/>
        <end position="379"/>
    </location>
</feature>
<organism evidence="7 8">
    <name type="scientific">Pichia membranifaciens NRRL Y-2026</name>
    <dbReference type="NCBI Taxonomy" id="763406"/>
    <lineage>
        <taxon>Eukaryota</taxon>
        <taxon>Fungi</taxon>
        <taxon>Dikarya</taxon>
        <taxon>Ascomycota</taxon>
        <taxon>Saccharomycotina</taxon>
        <taxon>Pichiomycetes</taxon>
        <taxon>Pichiales</taxon>
        <taxon>Pichiaceae</taxon>
        <taxon>Pichia</taxon>
    </lineage>
</organism>
<evidence type="ECO:0000313" key="8">
    <source>
        <dbReference type="Proteomes" id="UP000094455"/>
    </source>
</evidence>
<feature type="domain" description="Wax synthase" evidence="6">
    <location>
        <begin position="246"/>
        <end position="326"/>
    </location>
</feature>
<dbReference type="Proteomes" id="UP000094455">
    <property type="component" value="Unassembled WGS sequence"/>
</dbReference>
<dbReference type="RefSeq" id="XP_019015993.1">
    <property type="nucleotide sequence ID" value="XM_019164553.1"/>
</dbReference>
<name>A0A1E3NFH4_9ASCO</name>
<proteinExistence type="predicted"/>
<reference evidence="7 8" key="1">
    <citation type="journal article" date="2016" name="Proc. Natl. Acad. Sci. U.S.A.">
        <title>Comparative genomics of biotechnologically important yeasts.</title>
        <authorList>
            <person name="Riley R."/>
            <person name="Haridas S."/>
            <person name="Wolfe K.H."/>
            <person name="Lopes M.R."/>
            <person name="Hittinger C.T."/>
            <person name="Goeker M."/>
            <person name="Salamov A.A."/>
            <person name="Wisecaver J.H."/>
            <person name="Long T.M."/>
            <person name="Calvey C.H."/>
            <person name="Aerts A.L."/>
            <person name="Barry K.W."/>
            <person name="Choi C."/>
            <person name="Clum A."/>
            <person name="Coughlan A.Y."/>
            <person name="Deshpande S."/>
            <person name="Douglass A.P."/>
            <person name="Hanson S.J."/>
            <person name="Klenk H.-P."/>
            <person name="LaButti K.M."/>
            <person name="Lapidus A."/>
            <person name="Lindquist E.A."/>
            <person name="Lipzen A.M."/>
            <person name="Meier-Kolthoff J.P."/>
            <person name="Ohm R.A."/>
            <person name="Otillar R.P."/>
            <person name="Pangilinan J.L."/>
            <person name="Peng Y."/>
            <person name="Rokas A."/>
            <person name="Rosa C.A."/>
            <person name="Scheuner C."/>
            <person name="Sibirny A.A."/>
            <person name="Slot J.C."/>
            <person name="Stielow J.B."/>
            <person name="Sun H."/>
            <person name="Kurtzman C.P."/>
            <person name="Blackwell M."/>
            <person name="Grigoriev I.V."/>
            <person name="Jeffries T.W."/>
        </authorList>
    </citation>
    <scope>NUCLEOTIDE SEQUENCE [LARGE SCALE GENOMIC DNA]</scope>
    <source>
        <strain evidence="7 8">NRRL Y-2026</strain>
    </source>
</reference>
<dbReference type="EMBL" id="KV454005">
    <property type="protein sequence ID" value="ODQ44880.1"/>
    <property type="molecule type" value="Genomic_DNA"/>
</dbReference>
<feature type="transmembrane region" description="Helical" evidence="5">
    <location>
        <begin position="305"/>
        <end position="324"/>
    </location>
</feature>
<dbReference type="Pfam" id="PF13813">
    <property type="entry name" value="MBOAT_2"/>
    <property type="match status" value="1"/>
</dbReference>
<sequence length="443" mass="51262">MDLRSIYLLPVHWYLLWAVLVPVCLTVIPPRPYRAYVSTALLYAVLVKAQFFSPIDTSGGDASVALILQGVLLNLFFYTFNLFFLVEYPELTDYRPRYETREHVRALRPCTWQKFSWCVQRSVLVSLTGNGWNWQMSSVEHHRRRLHVSTWLKHFLVNKLLVGYTLYDVFFHIYLSTAYIRTQGWGPGHTRDLVLFASDSTLPVWKQLILAIGSAYCIHFGIDTLYTLTMIVHVFVLRTASIDEFPPLFGSFQGQYTVRSLWGNVWHKLMYQLAIPQSKFLAGCDYKATHRNDRPRYGTETWRKYLMFFLVFTFSGIFHAAGTLNMPWSLGAGYNTNSPFSGIHSGTLSGVLSRCFYSFIFFPAQFVLIILETLVQTLWNKCLRIRLPPAVTAAIGLTWICLSEVYLLQFYIDELTKSGFNVAELVVPFTPVHYIFSHFNIRF</sequence>
<accession>A0A1E3NFH4</accession>
<keyword evidence="8" id="KW-1185">Reference proteome</keyword>